<dbReference type="EMBL" id="MN739563">
    <property type="protein sequence ID" value="QHT13144.1"/>
    <property type="molecule type" value="Genomic_DNA"/>
</dbReference>
<organism evidence="2">
    <name type="scientific">viral metagenome</name>
    <dbReference type="NCBI Taxonomy" id="1070528"/>
    <lineage>
        <taxon>unclassified sequences</taxon>
        <taxon>metagenomes</taxon>
        <taxon>organismal metagenomes</taxon>
    </lineage>
</organism>
<protein>
    <submittedName>
        <fullName evidence="2">Uncharacterized protein</fullName>
    </submittedName>
</protein>
<accession>A0A6C0DAD1</accession>
<dbReference type="AlphaFoldDB" id="A0A6C0DAD1"/>
<evidence type="ECO:0000313" key="2">
    <source>
        <dbReference type="EMBL" id="QHT13144.1"/>
    </source>
</evidence>
<reference evidence="2" key="1">
    <citation type="journal article" date="2020" name="Nature">
        <title>Giant virus diversity and host interactions through global metagenomics.</title>
        <authorList>
            <person name="Schulz F."/>
            <person name="Roux S."/>
            <person name="Paez-Espino D."/>
            <person name="Jungbluth S."/>
            <person name="Walsh D.A."/>
            <person name="Denef V.J."/>
            <person name="McMahon K.D."/>
            <person name="Konstantinidis K.T."/>
            <person name="Eloe-Fadrosh E.A."/>
            <person name="Kyrpides N.C."/>
            <person name="Woyke T."/>
        </authorList>
    </citation>
    <scope>NUCLEOTIDE SEQUENCE</scope>
    <source>
        <strain evidence="2">GVMAG-M-3300023174-131</strain>
    </source>
</reference>
<feature type="compositionally biased region" description="Basic and acidic residues" evidence="1">
    <location>
        <begin position="26"/>
        <end position="38"/>
    </location>
</feature>
<proteinExistence type="predicted"/>
<sequence length="48" mass="5524">MLTSTKPIEPNKPFPTFILDLSPPELPKKPKDLNKEQSDMLPTKLYLK</sequence>
<feature type="region of interest" description="Disordered" evidence="1">
    <location>
        <begin position="1"/>
        <end position="48"/>
    </location>
</feature>
<evidence type="ECO:0000256" key="1">
    <source>
        <dbReference type="SAM" id="MobiDB-lite"/>
    </source>
</evidence>
<name>A0A6C0DAD1_9ZZZZ</name>